<evidence type="ECO:0000313" key="4">
    <source>
        <dbReference type="EMBL" id="GBM22732.1"/>
    </source>
</evidence>
<dbReference type="Gene3D" id="4.10.1250.10">
    <property type="entry name" value="Aminomethyltransferase fragment"/>
    <property type="match status" value="1"/>
</dbReference>
<dbReference type="Pfam" id="PF08669">
    <property type="entry name" value="GCV_T_C"/>
    <property type="match status" value="1"/>
</dbReference>
<dbReference type="OrthoDB" id="10263536at2759"/>
<keyword evidence="4" id="KW-0808">Transferase</keyword>
<dbReference type="InterPro" id="IPR029043">
    <property type="entry name" value="GcvT/YgfZ_C"/>
</dbReference>
<name>A0A4Y2E102_ARAVE</name>
<dbReference type="AlphaFoldDB" id="A0A4Y2E102"/>
<dbReference type="Gene3D" id="3.30.70.1400">
    <property type="entry name" value="Aminomethyltransferase beta-barrel domains"/>
    <property type="match status" value="1"/>
</dbReference>
<keyword evidence="5" id="KW-1185">Reference proteome</keyword>
<proteinExistence type="inferred from homology"/>
<feature type="domain" description="GCVT N-terminal" evidence="2">
    <location>
        <begin position="2"/>
        <end position="252"/>
    </location>
</feature>
<dbReference type="InterPro" id="IPR013977">
    <property type="entry name" value="GcvT_C"/>
</dbReference>
<keyword evidence="4" id="KW-0489">Methyltransferase</keyword>
<dbReference type="Pfam" id="PF01571">
    <property type="entry name" value="GCV_T"/>
    <property type="match status" value="1"/>
</dbReference>
<evidence type="ECO:0000259" key="2">
    <source>
        <dbReference type="Pfam" id="PF01571"/>
    </source>
</evidence>
<evidence type="ECO:0000256" key="1">
    <source>
        <dbReference type="ARBA" id="ARBA00008609"/>
    </source>
</evidence>
<dbReference type="PANTHER" id="PTHR43757">
    <property type="entry name" value="AMINOMETHYLTRANSFERASE"/>
    <property type="match status" value="1"/>
</dbReference>
<evidence type="ECO:0000259" key="3">
    <source>
        <dbReference type="Pfam" id="PF08669"/>
    </source>
</evidence>
<comment type="caution">
    <text evidence="4">The sequence shown here is derived from an EMBL/GenBank/DDBJ whole genome shotgun (WGS) entry which is preliminary data.</text>
</comment>
<dbReference type="InterPro" id="IPR027266">
    <property type="entry name" value="TrmE/GcvT-like"/>
</dbReference>
<comment type="similarity">
    <text evidence="1">Belongs to the GcvT family.</text>
</comment>
<dbReference type="SUPFAM" id="SSF101790">
    <property type="entry name" value="Aminomethyltransferase beta-barrel domain"/>
    <property type="match status" value="1"/>
</dbReference>
<accession>A0A4Y2E102</accession>
<dbReference type="GO" id="GO:0008168">
    <property type="term" value="F:methyltransferase activity"/>
    <property type="evidence" value="ECO:0007669"/>
    <property type="project" value="UniProtKB-KW"/>
</dbReference>
<dbReference type="Gene3D" id="2.40.30.110">
    <property type="entry name" value="Aminomethyltransferase beta-barrel domains"/>
    <property type="match status" value="1"/>
</dbReference>
<protein>
    <submittedName>
        <fullName evidence="4">Putative aminomethyltransferase, mitochondrial</fullName>
    </submittedName>
</protein>
<dbReference type="SUPFAM" id="SSF103025">
    <property type="entry name" value="Folate-binding domain"/>
    <property type="match status" value="1"/>
</dbReference>
<dbReference type="EMBL" id="BGPR01000485">
    <property type="protein sequence ID" value="GBM22732.1"/>
    <property type="molecule type" value="Genomic_DNA"/>
</dbReference>
<reference evidence="4 5" key="1">
    <citation type="journal article" date="2019" name="Sci. Rep.">
        <title>Orb-weaving spider Araneus ventricosus genome elucidates the spidroin gene catalogue.</title>
        <authorList>
            <person name="Kono N."/>
            <person name="Nakamura H."/>
            <person name="Ohtoshi R."/>
            <person name="Moran D.A.P."/>
            <person name="Shinohara A."/>
            <person name="Yoshida Y."/>
            <person name="Fujiwara M."/>
            <person name="Mori M."/>
            <person name="Tomita M."/>
            <person name="Arakawa K."/>
        </authorList>
    </citation>
    <scope>NUCLEOTIDE SEQUENCE [LARGE SCALE GENOMIC DNA]</scope>
</reference>
<feature type="domain" description="Aminomethyltransferase C-terminal" evidence="3">
    <location>
        <begin position="277"/>
        <end position="335"/>
    </location>
</feature>
<organism evidence="4 5">
    <name type="scientific">Araneus ventricosus</name>
    <name type="common">Orbweaver spider</name>
    <name type="synonym">Epeira ventricosa</name>
    <dbReference type="NCBI Taxonomy" id="182803"/>
    <lineage>
        <taxon>Eukaryota</taxon>
        <taxon>Metazoa</taxon>
        <taxon>Ecdysozoa</taxon>
        <taxon>Arthropoda</taxon>
        <taxon>Chelicerata</taxon>
        <taxon>Arachnida</taxon>
        <taxon>Araneae</taxon>
        <taxon>Araneomorphae</taxon>
        <taxon>Entelegynae</taxon>
        <taxon>Araneoidea</taxon>
        <taxon>Araneidae</taxon>
        <taxon>Araneus</taxon>
    </lineage>
</organism>
<dbReference type="Gene3D" id="3.30.1360.120">
    <property type="entry name" value="Probable tRNA modification gtpase trme, domain 1"/>
    <property type="match status" value="1"/>
</dbReference>
<dbReference type="PIRSF" id="PIRSF006487">
    <property type="entry name" value="GcvT"/>
    <property type="match status" value="1"/>
</dbReference>
<dbReference type="Proteomes" id="UP000499080">
    <property type="component" value="Unassembled WGS sequence"/>
</dbReference>
<gene>
    <name evidence="4" type="primary">gcv1</name>
    <name evidence="4" type="ORF">AVEN_81487_1</name>
</gene>
<dbReference type="GO" id="GO:0032259">
    <property type="term" value="P:methylation"/>
    <property type="evidence" value="ECO:0007669"/>
    <property type="project" value="UniProtKB-KW"/>
</dbReference>
<dbReference type="PANTHER" id="PTHR43757:SF2">
    <property type="entry name" value="AMINOMETHYLTRANSFERASE, MITOCHONDRIAL"/>
    <property type="match status" value="1"/>
</dbReference>
<dbReference type="InterPro" id="IPR006222">
    <property type="entry name" value="GCVT_N"/>
</dbReference>
<dbReference type="InterPro" id="IPR028896">
    <property type="entry name" value="GcvT/YgfZ/DmdA"/>
</dbReference>
<sequence length="357" mass="40692">MHLQDKAVFTQYSGFHVPMNYEEKKVADEVMETRAHGSIHDASYKRQFLLIGKDSSKFLDALVTSDIESLEEWKSVETLMTNNNGGIIDILIVSKLSKEQLRIVANTPKVLTKVQNLLEGFEGDVRFEMAKEKFYFIFQGPECATYLKKFFHAIETLSSLCSKEYGPNLYEYYYYAFITRNIDTEEDGYSISCQQGLGLVYYCRRTVRNPKMPLIGLEAKECLRIEAGICLTECDIDEDTTPVEAELTHLISDRKMKDGCFPGSERILQQLRDGPRKRRRGFISEEGRLRKGDTVCTPAGQRIGYVTSATYSPIAKAFIAMGYVDEMHCNKTDVLVFNGSIRGKFHPFPFVSRGEPK</sequence>
<evidence type="ECO:0000313" key="5">
    <source>
        <dbReference type="Proteomes" id="UP000499080"/>
    </source>
</evidence>